<dbReference type="PROSITE" id="PS50045">
    <property type="entry name" value="SIGMA54_INTERACT_4"/>
    <property type="match status" value="1"/>
</dbReference>
<dbReference type="PROSITE" id="PS00688">
    <property type="entry name" value="SIGMA54_INTERACT_3"/>
    <property type="match status" value="1"/>
</dbReference>
<dbReference type="Pfam" id="PF02954">
    <property type="entry name" value="HTH_8"/>
    <property type="match status" value="1"/>
</dbReference>
<accession>A0ABW2A3D9</accession>
<keyword evidence="3" id="KW-0805">Transcription regulation</keyword>
<evidence type="ECO:0000256" key="1">
    <source>
        <dbReference type="ARBA" id="ARBA00022741"/>
    </source>
</evidence>
<dbReference type="Gene3D" id="1.10.8.60">
    <property type="match status" value="1"/>
</dbReference>
<dbReference type="InterPro" id="IPR002078">
    <property type="entry name" value="Sigma_54_int"/>
</dbReference>
<dbReference type="SUPFAM" id="SSF46689">
    <property type="entry name" value="Homeodomain-like"/>
    <property type="match status" value="1"/>
</dbReference>
<evidence type="ECO:0000256" key="3">
    <source>
        <dbReference type="ARBA" id="ARBA00023015"/>
    </source>
</evidence>
<evidence type="ECO:0000256" key="4">
    <source>
        <dbReference type="ARBA" id="ARBA00023163"/>
    </source>
</evidence>
<dbReference type="Gene3D" id="1.10.10.60">
    <property type="entry name" value="Homeodomain-like"/>
    <property type="match status" value="1"/>
</dbReference>
<dbReference type="InterPro" id="IPR025944">
    <property type="entry name" value="Sigma_54_int_dom_CS"/>
</dbReference>
<keyword evidence="2" id="KW-0067">ATP-binding</keyword>
<dbReference type="PANTHER" id="PTHR32071">
    <property type="entry name" value="TRANSCRIPTIONAL REGULATORY PROTEIN"/>
    <property type="match status" value="1"/>
</dbReference>
<dbReference type="InterPro" id="IPR002197">
    <property type="entry name" value="HTH_Fis"/>
</dbReference>
<keyword evidence="4" id="KW-0804">Transcription</keyword>
<evidence type="ECO:0000313" key="7">
    <source>
        <dbReference type="EMBL" id="MFC6671986.1"/>
    </source>
</evidence>
<dbReference type="EMBL" id="JBHSWE010000001">
    <property type="protein sequence ID" value="MFC6671986.1"/>
    <property type="molecule type" value="Genomic_DNA"/>
</dbReference>
<dbReference type="PRINTS" id="PR01590">
    <property type="entry name" value="HTHFIS"/>
</dbReference>
<protein>
    <submittedName>
        <fullName evidence="7">Helix-turn-helix domain-containing protein</fullName>
    </submittedName>
</protein>
<dbReference type="InterPro" id="IPR027417">
    <property type="entry name" value="P-loop_NTPase"/>
</dbReference>
<dbReference type="Pfam" id="PF25601">
    <property type="entry name" value="AAA_lid_14"/>
    <property type="match status" value="1"/>
</dbReference>
<keyword evidence="1" id="KW-0547">Nucleotide-binding</keyword>
<evidence type="ECO:0000259" key="6">
    <source>
        <dbReference type="PROSITE" id="PS50045"/>
    </source>
</evidence>
<dbReference type="SUPFAM" id="SSF52540">
    <property type="entry name" value="P-loop containing nucleoside triphosphate hydrolases"/>
    <property type="match status" value="1"/>
</dbReference>
<proteinExistence type="predicted"/>
<feature type="domain" description="Sigma-54 factor interaction" evidence="6">
    <location>
        <begin position="1"/>
        <end position="63"/>
    </location>
</feature>
<feature type="region of interest" description="Disordered" evidence="5">
    <location>
        <begin position="83"/>
        <end position="113"/>
    </location>
</feature>
<organism evidence="7 8">
    <name type="scientific">Marinobacterium aestuariivivens</name>
    <dbReference type="NCBI Taxonomy" id="1698799"/>
    <lineage>
        <taxon>Bacteria</taxon>
        <taxon>Pseudomonadati</taxon>
        <taxon>Pseudomonadota</taxon>
        <taxon>Gammaproteobacteria</taxon>
        <taxon>Oceanospirillales</taxon>
        <taxon>Oceanospirillaceae</taxon>
        <taxon>Marinobacterium</taxon>
    </lineage>
</organism>
<name>A0ABW2A3D9_9GAMM</name>
<dbReference type="Proteomes" id="UP001596422">
    <property type="component" value="Unassembled WGS sequence"/>
</dbReference>
<evidence type="ECO:0000256" key="2">
    <source>
        <dbReference type="ARBA" id="ARBA00022840"/>
    </source>
</evidence>
<dbReference type="InterPro" id="IPR009057">
    <property type="entry name" value="Homeodomain-like_sf"/>
</dbReference>
<dbReference type="RefSeq" id="WP_379913193.1">
    <property type="nucleotide sequence ID" value="NZ_JBHSWE010000001.1"/>
</dbReference>
<dbReference type="InterPro" id="IPR058031">
    <property type="entry name" value="AAA_lid_NorR"/>
</dbReference>
<feature type="compositionally biased region" description="Basic and acidic residues" evidence="5">
    <location>
        <begin position="88"/>
        <end position="107"/>
    </location>
</feature>
<evidence type="ECO:0000256" key="5">
    <source>
        <dbReference type="SAM" id="MobiDB-lite"/>
    </source>
</evidence>
<gene>
    <name evidence="7" type="ORF">ACFQDL_19385</name>
</gene>
<dbReference type="PANTHER" id="PTHR32071:SF38">
    <property type="entry name" value="PSP OPERON TRANSCRIPTIONAL ACTIVATOR"/>
    <property type="match status" value="1"/>
</dbReference>
<sequence>MPPLRYRRDDIAELAEHFAQRMCRELGYDWFAGFDRAALAQLLEHDWPGNVRELKNVVERSVYRNPDPAEPVRHIVLDPFEAPWRHPGHSETDAEPERQKTAAREAPAKTAAGDLRQRVAEYEQRLIRQALEAAQFNQRRAAEALGLTYHQLRASLRKYPGLLSGGD</sequence>
<evidence type="ECO:0000313" key="8">
    <source>
        <dbReference type="Proteomes" id="UP001596422"/>
    </source>
</evidence>
<comment type="caution">
    <text evidence="7">The sequence shown here is derived from an EMBL/GenBank/DDBJ whole genome shotgun (WGS) entry which is preliminary data.</text>
</comment>
<reference evidence="8" key="1">
    <citation type="journal article" date="2019" name="Int. J. Syst. Evol. Microbiol.">
        <title>The Global Catalogue of Microorganisms (GCM) 10K type strain sequencing project: providing services to taxonomists for standard genome sequencing and annotation.</title>
        <authorList>
            <consortium name="The Broad Institute Genomics Platform"/>
            <consortium name="The Broad Institute Genome Sequencing Center for Infectious Disease"/>
            <person name="Wu L."/>
            <person name="Ma J."/>
        </authorList>
    </citation>
    <scope>NUCLEOTIDE SEQUENCE [LARGE SCALE GENOMIC DNA]</scope>
    <source>
        <strain evidence="8">NBRC 111756</strain>
    </source>
</reference>
<keyword evidence="8" id="KW-1185">Reference proteome</keyword>